<evidence type="ECO:0000313" key="1">
    <source>
        <dbReference type="EMBL" id="AOO84966.1"/>
    </source>
</evidence>
<sequence length="149" mass="16762">MIVRAMLKRDQKRFSKIYRPLACLFTTRHIEVCSGIGAPTFRHRWRNALVELIAYRKPLVGLKRAVSALGDRRSTTSAALSLGGNFPMTSNIKRVHANAQYAHDELLNLIRRADHSSYEARGDGLLTEEQLALFLHIVAEHTALATRLA</sequence>
<dbReference type="KEGG" id="bvv:BHK69_30030"/>
<reference evidence="1 2" key="1">
    <citation type="journal article" date="2015" name="Antonie Van Leeuwenhoek">
        <title>Bosea vaviloviae sp. nov., a new species of slow-growing rhizobia isolated from nodules of the relict species Vavilovia formosa (Stev.) Fed.</title>
        <authorList>
            <person name="Safronova V.I."/>
            <person name="Kuznetsova I.G."/>
            <person name="Sazanova A.L."/>
            <person name="Kimeklis A.K."/>
            <person name="Belimov A.A."/>
            <person name="Andronov E.E."/>
            <person name="Pinaev A.G."/>
            <person name="Chizhevskaya E.P."/>
            <person name="Pukhaev A.R."/>
            <person name="Popov K.P."/>
            <person name="Willems A."/>
            <person name="Tikhonovich I.A."/>
        </authorList>
    </citation>
    <scope>NUCLEOTIDE SEQUENCE [LARGE SCALE GENOMIC DNA]</scope>
    <source>
        <strain evidence="1 2">Vaf18</strain>
        <plasmid evidence="1">unnamed1</plasmid>
    </source>
</reference>
<dbReference type="EMBL" id="CP017148">
    <property type="protein sequence ID" value="AOO84966.1"/>
    <property type="molecule type" value="Genomic_DNA"/>
</dbReference>
<dbReference type="AlphaFoldDB" id="A0A1D7UC62"/>
<name>A0A1D7UC62_9HYPH</name>
<accession>A0A1D7UC62</accession>
<protein>
    <submittedName>
        <fullName evidence="1">Uncharacterized protein</fullName>
    </submittedName>
</protein>
<keyword evidence="2" id="KW-1185">Reference proteome</keyword>
<proteinExistence type="predicted"/>
<dbReference type="Proteomes" id="UP000094969">
    <property type="component" value="Plasmid unnamed1"/>
</dbReference>
<gene>
    <name evidence="1" type="ORF">BHK69_30030</name>
</gene>
<evidence type="ECO:0000313" key="2">
    <source>
        <dbReference type="Proteomes" id="UP000094969"/>
    </source>
</evidence>
<organism evidence="1 2">
    <name type="scientific">Bosea vaviloviae</name>
    <dbReference type="NCBI Taxonomy" id="1526658"/>
    <lineage>
        <taxon>Bacteria</taxon>
        <taxon>Pseudomonadati</taxon>
        <taxon>Pseudomonadota</taxon>
        <taxon>Alphaproteobacteria</taxon>
        <taxon>Hyphomicrobiales</taxon>
        <taxon>Boseaceae</taxon>
        <taxon>Bosea</taxon>
    </lineage>
</organism>
<keyword evidence="1" id="KW-0614">Plasmid</keyword>
<geneLocation type="plasmid" evidence="1 2">
    <name>unnamed1</name>
</geneLocation>